<evidence type="ECO:0000256" key="6">
    <source>
        <dbReference type="SAM" id="Phobius"/>
    </source>
</evidence>
<dbReference type="Proteomes" id="UP000053342">
    <property type="component" value="Unassembled WGS sequence"/>
</dbReference>
<name>A0A0D2DJ85_9EURO</name>
<dbReference type="AlphaFoldDB" id="A0A0D2DJ85"/>
<feature type="transmembrane region" description="Helical" evidence="6">
    <location>
        <begin position="507"/>
        <end position="530"/>
    </location>
</feature>
<feature type="transmembrane region" description="Helical" evidence="6">
    <location>
        <begin position="470"/>
        <end position="495"/>
    </location>
</feature>
<dbReference type="SUPFAM" id="SSF103473">
    <property type="entry name" value="MFS general substrate transporter"/>
    <property type="match status" value="1"/>
</dbReference>
<dbReference type="PANTHER" id="PTHR23502">
    <property type="entry name" value="MAJOR FACILITATOR SUPERFAMILY"/>
    <property type="match status" value="1"/>
</dbReference>
<keyword evidence="4 6" id="KW-0472">Membrane</keyword>
<dbReference type="STRING" id="215243.A0A0D2DJ85"/>
<feature type="transmembrane region" description="Helical" evidence="6">
    <location>
        <begin position="536"/>
        <end position="558"/>
    </location>
</feature>
<dbReference type="InterPro" id="IPR011701">
    <property type="entry name" value="MFS"/>
</dbReference>
<keyword evidence="3 6" id="KW-1133">Transmembrane helix</keyword>
<dbReference type="VEuPathDB" id="FungiDB:PV06_04156"/>
<feature type="region of interest" description="Disordered" evidence="5">
    <location>
        <begin position="1"/>
        <end position="70"/>
    </location>
</feature>
<evidence type="ECO:0000259" key="7">
    <source>
        <dbReference type="PROSITE" id="PS50850"/>
    </source>
</evidence>
<accession>A0A0D2DJ85</accession>
<sequence length="571" mass="62575">MADVPAGDPERRAVRLDAPSENDWSDEECMSTLALQTTNPYYGDRVPSSGRKEDGSSEKRRRSKNASGITTADGALTRAVTSVETVLSTIRTRPVIASFSHPLEHEKTTVETLVDFDGPNDPYRALNWSMKKKVVTTALYGFTTMSATWGSSAYSAGTAQVAHQFGIGMQTATLGTTLFLFAFGIGPLLWAPLSEVYGRKLAVLPPMFIAVCFSFASGAAKDVQTIMITRFFAGFFASAPVTNTGGVLSDLFPSSQRGVAMAAYAMAVVFGPSIGPIVGAAFVVQPHLRWRWTEYFTGILQIVVLVLDTIFLDESYPPRLLVYKARRLRHESGNWALHAKFEEWDVSIGELARKFLIRPFQLLTTPICALMALYASFTYGILYMQLGAIPLIFAEHRGWEQMSSTLPFLALLVGSAIGAGINVYNQLIYNRKASGKVNPELRLPPMMFGSVVFTSGLFITGWTADPSNPWIAPVIGLVLTGLGFFTIFQAALNYLVDTFQEYAASAVAANTFLRSCFAGAFPLIITPLYHNLGIPWGTSIFGFFSLMLIPVPVVFFIFGKRIRMGSKWSRS</sequence>
<evidence type="ECO:0000256" key="3">
    <source>
        <dbReference type="ARBA" id="ARBA00022989"/>
    </source>
</evidence>
<dbReference type="HOGENOM" id="CLU_008455_11_4_1"/>
<dbReference type="GeneID" id="27356230"/>
<dbReference type="GO" id="GO:0005886">
    <property type="term" value="C:plasma membrane"/>
    <property type="evidence" value="ECO:0007669"/>
    <property type="project" value="TreeGrafter"/>
</dbReference>
<keyword evidence="2 6" id="KW-0812">Transmembrane</keyword>
<dbReference type="EMBL" id="KN847335">
    <property type="protein sequence ID" value="KIW43003.1"/>
    <property type="molecule type" value="Genomic_DNA"/>
</dbReference>
<dbReference type="Pfam" id="PF07690">
    <property type="entry name" value="MFS_1"/>
    <property type="match status" value="1"/>
</dbReference>
<dbReference type="OrthoDB" id="9986881at2759"/>
<feature type="transmembrane region" description="Helical" evidence="6">
    <location>
        <begin position="406"/>
        <end position="425"/>
    </location>
</feature>
<proteinExistence type="predicted"/>
<feature type="transmembrane region" description="Helical" evidence="6">
    <location>
        <begin position="134"/>
        <end position="155"/>
    </location>
</feature>
<feature type="transmembrane region" description="Helical" evidence="6">
    <location>
        <begin position="261"/>
        <end position="283"/>
    </location>
</feature>
<gene>
    <name evidence="8" type="ORF">PV06_04156</name>
</gene>
<feature type="transmembrane region" description="Helical" evidence="6">
    <location>
        <begin position="226"/>
        <end position="249"/>
    </location>
</feature>
<dbReference type="Gene3D" id="1.20.1250.20">
    <property type="entry name" value="MFS general substrate transporter like domains"/>
    <property type="match status" value="1"/>
</dbReference>
<evidence type="ECO:0000256" key="1">
    <source>
        <dbReference type="ARBA" id="ARBA00004141"/>
    </source>
</evidence>
<protein>
    <recommendedName>
        <fullName evidence="7">Major facilitator superfamily (MFS) profile domain-containing protein</fullName>
    </recommendedName>
</protein>
<dbReference type="RefSeq" id="XP_016263219.1">
    <property type="nucleotide sequence ID" value="XM_016405013.1"/>
</dbReference>
<dbReference type="GO" id="GO:0022857">
    <property type="term" value="F:transmembrane transporter activity"/>
    <property type="evidence" value="ECO:0007669"/>
    <property type="project" value="InterPro"/>
</dbReference>
<feature type="transmembrane region" description="Helical" evidence="6">
    <location>
        <begin position="167"/>
        <end position="189"/>
    </location>
</feature>
<feature type="transmembrane region" description="Helical" evidence="6">
    <location>
        <begin position="446"/>
        <end position="464"/>
    </location>
</feature>
<dbReference type="PROSITE" id="PS50850">
    <property type="entry name" value="MFS"/>
    <property type="match status" value="1"/>
</dbReference>
<feature type="transmembrane region" description="Helical" evidence="6">
    <location>
        <begin position="201"/>
        <end position="220"/>
    </location>
</feature>
<feature type="domain" description="Major facilitator superfamily (MFS) profile" evidence="7">
    <location>
        <begin position="129"/>
        <end position="563"/>
    </location>
</feature>
<evidence type="ECO:0000256" key="5">
    <source>
        <dbReference type="SAM" id="MobiDB-lite"/>
    </source>
</evidence>
<dbReference type="PANTHER" id="PTHR23502:SF59">
    <property type="entry name" value="MULTIDRUG TRANSPORTER, PUTATIVE (AFU_ORTHOLOGUE AFUA_1G10370)-RELATED"/>
    <property type="match status" value="1"/>
</dbReference>
<comment type="subcellular location">
    <subcellularLocation>
        <location evidence="1">Membrane</location>
        <topology evidence="1">Multi-pass membrane protein</topology>
    </subcellularLocation>
</comment>
<dbReference type="CDD" id="cd17323">
    <property type="entry name" value="MFS_Tpo1_MDR_like"/>
    <property type="match status" value="1"/>
</dbReference>
<feature type="transmembrane region" description="Helical" evidence="6">
    <location>
        <begin position="362"/>
        <end position="386"/>
    </location>
</feature>
<evidence type="ECO:0000313" key="9">
    <source>
        <dbReference type="Proteomes" id="UP000053342"/>
    </source>
</evidence>
<reference evidence="8 9" key="1">
    <citation type="submission" date="2015-01" db="EMBL/GenBank/DDBJ databases">
        <title>The Genome Sequence of Exophiala oligosperma CBS72588.</title>
        <authorList>
            <consortium name="The Broad Institute Genomics Platform"/>
            <person name="Cuomo C."/>
            <person name="de Hoog S."/>
            <person name="Gorbushina A."/>
            <person name="Stielow B."/>
            <person name="Teixiera M."/>
            <person name="Abouelleil A."/>
            <person name="Chapman S.B."/>
            <person name="Priest M."/>
            <person name="Young S.K."/>
            <person name="Wortman J."/>
            <person name="Nusbaum C."/>
            <person name="Birren B."/>
        </authorList>
    </citation>
    <scope>NUCLEOTIDE SEQUENCE [LARGE SCALE GENOMIC DNA]</scope>
    <source>
        <strain evidence="8 9">CBS 72588</strain>
    </source>
</reference>
<evidence type="ECO:0000256" key="4">
    <source>
        <dbReference type="ARBA" id="ARBA00023136"/>
    </source>
</evidence>
<dbReference type="FunFam" id="1.20.1250.20:FF:000011">
    <property type="entry name" value="MFS multidrug transporter, putative"/>
    <property type="match status" value="1"/>
</dbReference>
<dbReference type="InterPro" id="IPR020846">
    <property type="entry name" value="MFS_dom"/>
</dbReference>
<evidence type="ECO:0000313" key="8">
    <source>
        <dbReference type="EMBL" id="KIW43003.1"/>
    </source>
</evidence>
<organism evidence="8 9">
    <name type="scientific">Exophiala oligosperma</name>
    <dbReference type="NCBI Taxonomy" id="215243"/>
    <lineage>
        <taxon>Eukaryota</taxon>
        <taxon>Fungi</taxon>
        <taxon>Dikarya</taxon>
        <taxon>Ascomycota</taxon>
        <taxon>Pezizomycotina</taxon>
        <taxon>Eurotiomycetes</taxon>
        <taxon>Chaetothyriomycetidae</taxon>
        <taxon>Chaetothyriales</taxon>
        <taxon>Herpotrichiellaceae</taxon>
        <taxon>Exophiala</taxon>
    </lineage>
</organism>
<keyword evidence="9" id="KW-1185">Reference proteome</keyword>
<evidence type="ECO:0000256" key="2">
    <source>
        <dbReference type="ARBA" id="ARBA00022692"/>
    </source>
</evidence>
<dbReference type="InterPro" id="IPR036259">
    <property type="entry name" value="MFS_trans_sf"/>
</dbReference>